<accession>A0A1A6GUP3</accession>
<keyword evidence="3" id="KW-1185">Reference proteome</keyword>
<dbReference type="GO" id="GO:0030163">
    <property type="term" value="P:protein catabolic process"/>
    <property type="evidence" value="ECO:0007669"/>
    <property type="project" value="UniProtKB-ARBA"/>
</dbReference>
<feature type="non-terminal residue" evidence="2">
    <location>
        <position position="133"/>
    </location>
</feature>
<dbReference type="InterPro" id="IPR002083">
    <property type="entry name" value="MATH/TRAF_dom"/>
</dbReference>
<feature type="non-terminal residue" evidence="2">
    <location>
        <position position="1"/>
    </location>
</feature>
<reference evidence="2 3" key="1">
    <citation type="submission" date="2016-06" db="EMBL/GenBank/DDBJ databases">
        <title>The Draft Genome Sequence and Annotation of the Desert Woodrat Neotoma lepida.</title>
        <authorList>
            <person name="Campbell M."/>
            <person name="Oakeson K.F."/>
            <person name="Yandell M."/>
            <person name="Halpert J.R."/>
            <person name="Dearing D."/>
        </authorList>
    </citation>
    <scope>NUCLEOTIDE SEQUENCE [LARGE SCALE GENOMIC DNA]</scope>
    <source>
        <strain evidence="2">417</strain>
        <tissue evidence="2">Liver</tissue>
    </source>
</reference>
<dbReference type="AlphaFoldDB" id="A0A1A6GUP3"/>
<proteinExistence type="predicted"/>
<gene>
    <name evidence="2" type="ORF">A6R68_02104</name>
</gene>
<evidence type="ECO:0000313" key="3">
    <source>
        <dbReference type="Proteomes" id="UP000092124"/>
    </source>
</evidence>
<dbReference type="SUPFAM" id="SSF54695">
    <property type="entry name" value="POZ domain"/>
    <property type="match status" value="1"/>
</dbReference>
<protein>
    <recommendedName>
        <fullName evidence="1">MATH domain-containing protein</fullName>
    </recommendedName>
</protein>
<dbReference type="PROSITE" id="PS50144">
    <property type="entry name" value="MATH"/>
    <property type="match status" value="1"/>
</dbReference>
<dbReference type="SUPFAM" id="SSF49599">
    <property type="entry name" value="TRAF domain-like"/>
    <property type="match status" value="1"/>
</dbReference>
<dbReference type="OrthoDB" id="9620671at2759"/>
<comment type="caution">
    <text evidence="2">The sequence shown here is derived from an EMBL/GenBank/DDBJ whole genome shotgun (WGS) entry which is preliminary data.</text>
</comment>
<dbReference type="EMBL" id="LZPO01071264">
    <property type="protein sequence ID" value="OBS69355.1"/>
    <property type="molecule type" value="Genomic_DNA"/>
</dbReference>
<dbReference type="InterPro" id="IPR011333">
    <property type="entry name" value="SKP1/BTB/POZ_sf"/>
</dbReference>
<evidence type="ECO:0000313" key="2">
    <source>
        <dbReference type="EMBL" id="OBS69355.1"/>
    </source>
</evidence>
<evidence type="ECO:0000259" key="1">
    <source>
        <dbReference type="PROSITE" id="PS50144"/>
    </source>
</evidence>
<dbReference type="Proteomes" id="UP000092124">
    <property type="component" value="Unassembled WGS sequence"/>
</dbReference>
<name>A0A1A6GUP3_NEOLE</name>
<dbReference type="STRING" id="56216.A0A1A6GUP3"/>
<organism evidence="2 3">
    <name type="scientific">Neotoma lepida</name>
    <name type="common">Desert woodrat</name>
    <dbReference type="NCBI Taxonomy" id="56216"/>
    <lineage>
        <taxon>Eukaryota</taxon>
        <taxon>Metazoa</taxon>
        <taxon>Chordata</taxon>
        <taxon>Craniata</taxon>
        <taxon>Vertebrata</taxon>
        <taxon>Euteleostomi</taxon>
        <taxon>Mammalia</taxon>
        <taxon>Eutheria</taxon>
        <taxon>Euarchontoglires</taxon>
        <taxon>Glires</taxon>
        <taxon>Rodentia</taxon>
        <taxon>Myomorpha</taxon>
        <taxon>Muroidea</taxon>
        <taxon>Cricetidae</taxon>
        <taxon>Neotominae</taxon>
        <taxon>Neotoma</taxon>
    </lineage>
</organism>
<feature type="domain" description="MATH" evidence="1">
    <location>
        <begin position="1"/>
        <end position="133"/>
    </location>
</feature>
<dbReference type="Gene3D" id="2.60.210.10">
    <property type="entry name" value="Apoptosis, Tumor Necrosis Factor Receptor Associated Protein 2, Chain A"/>
    <property type="match status" value="1"/>
</dbReference>
<sequence>WTISNFRFLLEETPESIRSPNFSIGADNKWCLTVHPKGVDEESADYLSVYLAFLSCPKSHVLAKFQFWIMTSLPSSARAMFEHDMGDSKKDCVELHDLEPQVVKAIMGFIYTGKAPDLDSMADALQAAADKYG</sequence>
<dbReference type="PANTHER" id="PTHR24413">
    <property type="entry name" value="SPECKLE-TYPE POZ PROTEIN"/>
    <property type="match status" value="1"/>
</dbReference>
<dbReference type="Pfam" id="PF22486">
    <property type="entry name" value="MATH_2"/>
    <property type="match status" value="1"/>
</dbReference>
<dbReference type="InterPro" id="IPR008974">
    <property type="entry name" value="TRAF-like"/>
</dbReference>